<proteinExistence type="predicted"/>
<feature type="region of interest" description="Disordered" evidence="1">
    <location>
        <begin position="437"/>
        <end position="476"/>
    </location>
</feature>
<comment type="caution">
    <text evidence="2">The sequence shown here is derived from an EMBL/GenBank/DDBJ whole genome shotgun (WGS) entry which is preliminary data.</text>
</comment>
<feature type="region of interest" description="Disordered" evidence="1">
    <location>
        <begin position="120"/>
        <end position="149"/>
    </location>
</feature>
<gene>
    <name evidence="2" type="ORF">OC846_006488</name>
</gene>
<organism evidence="2 3">
    <name type="scientific">Tilletia horrida</name>
    <dbReference type="NCBI Taxonomy" id="155126"/>
    <lineage>
        <taxon>Eukaryota</taxon>
        <taxon>Fungi</taxon>
        <taxon>Dikarya</taxon>
        <taxon>Basidiomycota</taxon>
        <taxon>Ustilaginomycotina</taxon>
        <taxon>Exobasidiomycetes</taxon>
        <taxon>Tilletiales</taxon>
        <taxon>Tilletiaceae</taxon>
        <taxon>Tilletia</taxon>
    </lineage>
</organism>
<evidence type="ECO:0000313" key="3">
    <source>
        <dbReference type="Proteomes" id="UP001176517"/>
    </source>
</evidence>
<dbReference type="EMBL" id="JAPDMZ010000384">
    <property type="protein sequence ID" value="KAK0543244.1"/>
    <property type="molecule type" value="Genomic_DNA"/>
</dbReference>
<evidence type="ECO:0000313" key="2">
    <source>
        <dbReference type="EMBL" id="KAK0543244.1"/>
    </source>
</evidence>
<keyword evidence="3" id="KW-1185">Reference proteome</keyword>
<sequence>MAPIELFSQDPDPGEELSRLQDEVLSLKHRLVTIESRLSTMESASGRFGSSCSSTSYVPGQSMPNAHFNENNTSVSSSALLSRRSPGIASTSISGVKAEARLSTHPASALSSRYGKLRSIGQGSRSLGRKGSASGSFGVNSSDTSQMPSKNPVAFKNGICIVKDLRLIGQMFLTKNINTSFERIVDHHRIRSFPFISKAATVEQVDHAINEAFKSQGHSLVADGQVGFEYAYISAGDHKLITLGPAGQPRFELSGAVLAIEFSKRECYIVVKSKLKFGPYDEILRETAQVISEESDCDNEPTFKSCPRCRHRFGRGTYEEHVFSCSTKISPLASRIKTEVDDEDPLFTFTGTDDDGLSSRSSSPHAVEHACFCRTNSDEQLLECSQPDCDKRFVEAVWRQSTTGGNLGFARRAASCGICCLSFQISAAQDLLKLKRTPRQTPPRLRPLPLLPRTGSAPVKTRSLRSKPQPCVGAHD</sequence>
<evidence type="ECO:0000256" key="1">
    <source>
        <dbReference type="SAM" id="MobiDB-lite"/>
    </source>
</evidence>
<name>A0AAN6GIL7_9BASI</name>
<dbReference type="Proteomes" id="UP001176517">
    <property type="component" value="Unassembled WGS sequence"/>
</dbReference>
<reference evidence="2" key="1">
    <citation type="journal article" date="2023" name="PhytoFront">
        <title>Draft Genome Resources of Seven Strains of Tilletia horrida, Causal Agent of Kernel Smut of Rice.</title>
        <authorList>
            <person name="Khanal S."/>
            <person name="Antony Babu S."/>
            <person name="Zhou X.G."/>
        </authorList>
    </citation>
    <scope>NUCLEOTIDE SEQUENCE</scope>
    <source>
        <strain evidence="2">TX6</strain>
    </source>
</reference>
<accession>A0AAN6GIL7</accession>
<dbReference type="AlphaFoldDB" id="A0AAN6GIL7"/>
<feature type="compositionally biased region" description="Pro residues" evidence="1">
    <location>
        <begin position="440"/>
        <end position="450"/>
    </location>
</feature>
<feature type="compositionally biased region" description="Polar residues" evidence="1">
    <location>
        <begin position="133"/>
        <end position="149"/>
    </location>
</feature>
<protein>
    <submittedName>
        <fullName evidence="2">Uncharacterized protein</fullName>
    </submittedName>
</protein>